<evidence type="ECO:0000256" key="5">
    <source>
        <dbReference type="ARBA" id="ARBA00022529"/>
    </source>
</evidence>
<dbReference type="PRINTS" id="PR00135">
    <property type="entry name" value="LYZLACT"/>
</dbReference>
<keyword evidence="12" id="KW-0732">Signal</keyword>
<dbReference type="Pfam" id="PF00062">
    <property type="entry name" value="Lys"/>
    <property type="match status" value="1"/>
</dbReference>
<keyword evidence="5" id="KW-0929">Antimicrobial</keyword>
<proteinExistence type="evidence at transcript level"/>
<evidence type="ECO:0000256" key="3">
    <source>
        <dbReference type="ARBA" id="ARBA00012732"/>
    </source>
</evidence>
<dbReference type="GO" id="GO:0003796">
    <property type="term" value="F:lysozyme activity"/>
    <property type="evidence" value="ECO:0007669"/>
    <property type="project" value="UniProtKB-EC"/>
</dbReference>
<feature type="domain" description="Glycosyl hydrolases family 22 (GH22)" evidence="13">
    <location>
        <begin position="92"/>
        <end position="110"/>
    </location>
</feature>
<dbReference type="SMR" id="A0A0A7DPR2"/>
<keyword evidence="8" id="KW-1015">Disulfide bond</keyword>
<feature type="signal peptide" evidence="12">
    <location>
        <begin position="1"/>
        <end position="19"/>
    </location>
</feature>
<keyword evidence="9" id="KW-0326">Glycosidase</keyword>
<dbReference type="SUPFAM" id="SSF53955">
    <property type="entry name" value="Lysozyme-like"/>
    <property type="match status" value="1"/>
</dbReference>
<dbReference type="PANTHER" id="PTHR11407">
    <property type="entry name" value="LYSOZYME C"/>
    <property type="match status" value="1"/>
</dbReference>
<name>A0A0A7DPR2_PLUXY</name>
<dbReference type="PROSITE" id="PS00128">
    <property type="entry name" value="GLYCOSYL_HYDROL_F22_1"/>
    <property type="match status" value="1"/>
</dbReference>
<evidence type="ECO:0000256" key="12">
    <source>
        <dbReference type="SAM" id="SignalP"/>
    </source>
</evidence>
<evidence type="ECO:0000256" key="4">
    <source>
        <dbReference type="ARBA" id="ARBA00020438"/>
    </source>
</evidence>
<evidence type="ECO:0000256" key="9">
    <source>
        <dbReference type="ARBA" id="ARBA00023295"/>
    </source>
</evidence>
<dbReference type="GO" id="GO:0042742">
    <property type="term" value="P:defense response to bacterium"/>
    <property type="evidence" value="ECO:0007669"/>
    <property type="project" value="UniProtKB-KW"/>
</dbReference>
<evidence type="ECO:0000256" key="11">
    <source>
        <dbReference type="RuleBase" id="RU004440"/>
    </source>
</evidence>
<dbReference type="PRINTS" id="PR00137">
    <property type="entry name" value="LYSOZYME"/>
</dbReference>
<dbReference type="PROSITE" id="PS51348">
    <property type="entry name" value="GLYCOSYL_HYDROL_F22_2"/>
    <property type="match status" value="1"/>
</dbReference>
<dbReference type="PANTHER" id="PTHR11407:SF63">
    <property type="entry name" value="LYSOZYME C"/>
    <property type="match status" value="1"/>
</dbReference>
<reference evidence="14" key="1">
    <citation type="submission" date="2013-12" db="EMBL/GenBank/DDBJ databases">
        <title>Cloning and characterization of Lysozyme II from Plutella xylostella(L.), which can inhibit the infection of Bacillus thuringiensis in midgut.</title>
        <authorList>
            <person name="Li P."/>
            <person name="Wang S."/>
            <person name="Zheng Z."/>
            <person name="Xu H."/>
            <person name="Xu X."/>
            <person name="Jin F."/>
        </authorList>
    </citation>
    <scope>NUCLEOTIDE SEQUENCE</scope>
</reference>
<dbReference type="InterPro" id="IPR023346">
    <property type="entry name" value="Lysozyme-like_dom_sf"/>
</dbReference>
<dbReference type="AlphaFoldDB" id="A0A0A7DPR2"/>
<evidence type="ECO:0000256" key="8">
    <source>
        <dbReference type="ARBA" id="ARBA00023157"/>
    </source>
</evidence>
<dbReference type="InterPro" id="IPR019799">
    <property type="entry name" value="Glyco_hydro_22_CS"/>
</dbReference>
<dbReference type="EC" id="3.2.1.17" evidence="3"/>
<dbReference type="CDD" id="cd16899">
    <property type="entry name" value="LYZ_C_invert"/>
    <property type="match status" value="1"/>
</dbReference>
<accession>A0A0A7DPR2</accession>
<sequence length="140" mass="15726">MAKLVFFALLALSVALSEGKVFSSDCELVRELRKHGFPENKMADWACLIKAESSRDTGKVSKPNRNKSVDYGLFQINDKYWCSNTGTAGKDCHVTCRELITDDITKASQCAHKIFKRHGFNAWYGWKNKCQGALPDVSKC</sequence>
<keyword evidence="6" id="KW-0081">Bacteriolytic enzyme</keyword>
<dbReference type="InterPro" id="IPR000974">
    <property type="entry name" value="Glyco_hydro_22_lys"/>
</dbReference>
<dbReference type="FunFam" id="1.10.530.10:FF:000001">
    <property type="entry name" value="Lysozyme C"/>
    <property type="match status" value="1"/>
</dbReference>
<dbReference type="EMBL" id="KF960049">
    <property type="protein sequence ID" value="AIW49876.1"/>
    <property type="molecule type" value="mRNA"/>
</dbReference>
<dbReference type="SMART" id="SM00263">
    <property type="entry name" value="LYZ1"/>
    <property type="match status" value="1"/>
</dbReference>
<comment type="similarity">
    <text evidence="2 11">Belongs to the glycosyl hydrolase 22 family.</text>
</comment>
<dbReference type="InterPro" id="IPR001916">
    <property type="entry name" value="Glyco_hydro_22"/>
</dbReference>
<evidence type="ECO:0000259" key="13">
    <source>
        <dbReference type="PROSITE" id="PS00128"/>
    </source>
</evidence>
<evidence type="ECO:0000313" key="14">
    <source>
        <dbReference type="EMBL" id="AIW49876.1"/>
    </source>
</evidence>
<dbReference type="GO" id="GO:0031640">
    <property type="term" value="P:killing of cells of another organism"/>
    <property type="evidence" value="ECO:0007669"/>
    <property type="project" value="UniProtKB-KW"/>
</dbReference>
<protein>
    <recommendedName>
        <fullName evidence="4">Lysozyme</fullName>
        <ecNumber evidence="3">3.2.1.17</ecNumber>
    </recommendedName>
    <alternativeName>
        <fullName evidence="10">1,4-beta-N-acetylmuramidase</fullName>
    </alternativeName>
</protein>
<comment type="catalytic activity">
    <reaction evidence="1">
        <text>Hydrolysis of (1-&gt;4)-beta-linkages between N-acetylmuramic acid and N-acetyl-D-glucosamine residues in a peptidoglycan and between N-acetyl-D-glucosamine residues in chitodextrins.</text>
        <dbReference type="EC" id="3.2.1.17"/>
    </reaction>
</comment>
<organism evidence="14">
    <name type="scientific">Plutella xylostella</name>
    <name type="common">Diamondback moth</name>
    <name type="synonym">Plutella maculipennis</name>
    <dbReference type="NCBI Taxonomy" id="51655"/>
    <lineage>
        <taxon>Eukaryota</taxon>
        <taxon>Metazoa</taxon>
        <taxon>Ecdysozoa</taxon>
        <taxon>Arthropoda</taxon>
        <taxon>Hexapoda</taxon>
        <taxon>Insecta</taxon>
        <taxon>Pterygota</taxon>
        <taxon>Neoptera</taxon>
        <taxon>Endopterygota</taxon>
        <taxon>Lepidoptera</taxon>
        <taxon>Glossata</taxon>
        <taxon>Ditrysia</taxon>
        <taxon>Yponomeutoidea</taxon>
        <taxon>Plutellidae</taxon>
        <taxon>Plutella</taxon>
    </lineage>
</organism>
<evidence type="ECO:0000256" key="6">
    <source>
        <dbReference type="ARBA" id="ARBA00022638"/>
    </source>
</evidence>
<evidence type="ECO:0000256" key="1">
    <source>
        <dbReference type="ARBA" id="ARBA00000632"/>
    </source>
</evidence>
<keyword evidence="7" id="KW-0378">Hydrolase</keyword>
<evidence type="ECO:0000256" key="2">
    <source>
        <dbReference type="ARBA" id="ARBA00010859"/>
    </source>
</evidence>
<dbReference type="Gene3D" id="1.10.530.10">
    <property type="match status" value="1"/>
</dbReference>
<evidence type="ECO:0000256" key="7">
    <source>
        <dbReference type="ARBA" id="ARBA00022801"/>
    </source>
</evidence>
<evidence type="ECO:0000256" key="10">
    <source>
        <dbReference type="ARBA" id="ARBA00031262"/>
    </source>
</evidence>
<feature type="chain" id="PRO_5002026341" description="Lysozyme" evidence="12">
    <location>
        <begin position="20"/>
        <end position="140"/>
    </location>
</feature>